<feature type="region of interest" description="Disordered" evidence="5">
    <location>
        <begin position="679"/>
        <end position="717"/>
    </location>
</feature>
<feature type="compositionally biased region" description="Basic and acidic residues" evidence="5">
    <location>
        <begin position="564"/>
        <end position="582"/>
    </location>
</feature>
<feature type="compositionally biased region" description="Polar residues" evidence="5">
    <location>
        <begin position="486"/>
        <end position="497"/>
    </location>
</feature>
<feature type="compositionally biased region" description="Basic residues" evidence="5">
    <location>
        <begin position="48"/>
        <end position="58"/>
    </location>
</feature>
<feature type="compositionally biased region" description="Low complexity" evidence="5">
    <location>
        <begin position="326"/>
        <end position="343"/>
    </location>
</feature>
<keyword evidence="4" id="KW-0009">Actin-binding</keyword>
<feature type="compositionally biased region" description="Basic residues" evidence="5">
    <location>
        <begin position="693"/>
        <end position="705"/>
    </location>
</feature>
<dbReference type="SUPFAM" id="SSF50729">
    <property type="entry name" value="PH domain-like"/>
    <property type="match status" value="1"/>
</dbReference>
<feature type="region of interest" description="Disordered" evidence="5">
    <location>
        <begin position="1"/>
        <end position="658"/>
    </location>
</feature>
<dbReference type="Gene3D" id="1.25.40.530">
    <property type="entry name" value="MyTH4 domain"/>
    <property type="match status" value="1"/>
</dbReference>
<feature type="compositionally biased region" description="Basic and acidic residues" evidence="5">
    <location>
        <begin position="599"/>
        <end position="614"/>
    </location>
</feature>
<feature type="compositionally biased region" description="Basic and acidic residues" evidence="5">
    <location>
        <begin position="59"/>
        <end position="73"/>
    </location>
</feature>
<feature type="domain" description="MyTH4" evidence="6">
    <location>
        <begin position="1092"/>
        <end position="1259"/>
    </location>
</feature>
<feature type="compositionally biased region" description="Pro residues" evidence="5">
    <location>
        <begin position="13"/>
        <end position="33"/>
    </location>
</feature>
<evidence type="ECO:0000256" key="3">
    <source>
        <dbReference type="ARBA" id="ARBA00022737"/>
    </source>
</evidence>
<dbReference type="SMART" id="SM00139">
    <property type="entry name" value="MyTH4"/>
    <property type="match status" value="1"/>
</dbReference>
<dbReference type="Gene3D" id="2.30.29.30">
    <property type="entry name" value="Pleckstrin-homology domain (PH domain)/Phosphotyrosine-binding domain (PTB)"/>
    <property type="match status" value="1"/>
</dbReference>
<dbReference type="GO" id="GO:0003779">
    <property type="term" value="F:actin binding"/>
    <property type="evidence" value="ECO:0007669"/>
    <property type="project" value="UniProtKB-KW"/>
</dbReference>
<proteinExistence type="predicted"/>
<dbReference type="InterPro" id="IPR051567">
    <property type="entry name" value="Unconventional_Myosin_ATPase"/>
</dbReference>
<feature type="compositionally biased region" description="Low complexity" evidence="5">
    <location>
        <begin position="74"/>
        <end position="94"/>
    </location>
</feature>
<dbReference type="GO" id="GO:0005856">
    <property type="term" value="C:cytoskeleton"/>
    <property type="evidence" value="ECO:0007669"/>
    <property type="project" value="InterPro"/>
</dbReference>
<evidence type="ECO:0000256" key="2">
    <source>
        <dbReference type="ARBA" id="ARBA00022490"/>
    </source>
</evidence>
<feature type="compositionally biased region" description="Low complexity" evidence="5">
    <location>
        <begin position="553"/>
        <end position="563"/>
    </location>
</feature>
<feature type="compositionally biased region" description="Polar residues" evidence="5">
    <location>
        <begin position="446"/>
        <end position="467"/>
    </location>
</feature>
<comment type="subcellular location">
    <subcellularLocation>
        <location evidence="1">Cytoplasm</location>
    </subcellularLocation>
</comment>
<dbReference type="Pfam" id="PF02174">
    <property type="entry name" value="IRS"/>
    <property type="match status" value="1"/>
</dbReference>
<dbReference type="InterPro" id="IPR000857">
    <property type="entry name" value="MyTH4_dom"/>
</dbReference>
<dbReference type="InterPro" id="IPR019748">
    <property type="entry name" value="FERM_central"/>
</dbReference>
<dbReference type="InterPro" id="IPR038185">
    <property type="entry name" value="MyTH4_dom_sf"/>
</dbReference>
<dbReference type="Gene3D" id="3.10.20.90">
    <property type="entry name" value="Phosphatidylinositol 3-kinase Catalytic Subunit, Chain A, domain 1"/>
    <property type="match status" value="1"/>
</dbReference>
<evidence type="ECO:0000256" key="5">
    <source>
        <dbReference type="SAM" id="MobiDB-lite"/>
    </source>
</evidence>
<feature type="compositionally biased region" description="Basic residues" evidence="5">
    <location>
        <begin position="583"/>
        <end position="598"/>
    </location>
</feature>
<sequence>MSDNARPRQNALQPPPPRPTPPPPPPPPSPPPISNVDGNQRSGTSAQRPRKAHTPKSRGNKEAAKLRHEKPETPRAQSPASSSGQSAASPRSPQVGSSRSPGGNSASTPRSTQSRSSGGAGSKSTEISLQSASSQSPARTRSPAGSSEPSSTHPQGGSSAESSNDQASSRSRSHQHASSTSAGESSSGTTKPRSHGQSSTGTSGKTASESSSGKSKPRSLGQSSSGTSGKTASESSSGKSKPRSLGQSSSGTSGKTASVGDDASTSSVSSRRRHKRKHRQRRKDGHGSEKSSPPTPGSPGRSGATSETSVGISGGASDVSASSNKQQQQQQQQQSNQPHVQKQTAPPIQNSEVSTSSSNQKQLKQQRRQQSKQPHQQKQTTPPIQASEASTSSSNQKQLKQQRRQQSKQPHQQKQTTPPIQASEASTSSSYQKQLKQQRRQQSKQPHLQKQTAPPIQASEVSTSSSNQKQLEQQRRQQSKQPHLQKQTTTPIQASEVSTSSSTTTQQQKQPHVQQKTAPPIQASEVPVSSSNRQQAVPKRTKRPQLGHQTPPSVQSSQSSASSSRDKHLPRQETARKGEAKEHRSRSRRRRRKHRDKKHVSESDAVQDGKDSKKLPVRVESTESDKDERKLGRAEKSPVDSQNPTTSSTDQAESTKNEFGNLDHLMKIQRRQSLLAQNPAKANLIVGQEPIKREKKRRRKHRKGHTSSDATTDAGSVEGLLEGDVFAKPISNELFEKNPSTNTTATPRRASMIATLMQKQSVQKGSSVLEDSRIVRPSQLRALNTKVSGVTGDPVFDQSLSVFFNNDLFENKAHDASKKSGSVFVALPIPPSGVVSDPREALAQAGWVKSHPNDPLEETGRMSTLERFDKYQRAMGSGSHEAVAREGSFPGNSDAEMGQDTATFMNSAPMESDLNGASATNRGMSGSIMSQPVVIDDPNNMGIPDLWSQGFEFDPATAWQQQSASIPLEGSPPQDQPMEFQADQQFGDGTGSMTKDSRFTFVHVKKSFGEQYGDSMQDSGFNSPEVLNPLLEDNIGTLMSGSHGFTFDSYARMNFSAQPAGIWPLSIWKRLKIDVLLMYTKASQHPCAPLSSWQEPLGEPLLRTVPSKLRRKALAVFAHLMAYMGDVPTKRGRIFHIHQILSAGIKYAGLRDEVFTQIIKQTTSNPSRLSNVKGWQAMALCCGTFRPSEVFYPYLDAYLEQVAGGNISRKGTADTLGMLEQGMVNPAEAAAYCLERLRKVKNIGPRHLLPLSKEIEAVENMDTLPREVSLPDGTWQAFILRPMDTSEEVVTHLVNILGLFEARSYGLYQLDSNGVEKLIGSNSYILEVEASCNTLVSTPQNIQDIRFGAKTILKLSRFFCGSEDDHVEDSLSTVVLGSGSGGQSQFSEGNLHMLLKRKLYLVDLETLPPASRQAVLSFEYAQASISKRRTFAAAVHDIVQGVHIVSEGDAMMLGAMQLRADLGTSRVEPEILAGIDGSKYGPQYCVQGNEGAWKDAIATTLYALPPSDNPLSNPAMPREMYLAVASTGVSFVDAKSRESINFLEYAEIASWGYTPTVFSIIVGSMSISTDNQFETTQGLEIANVIQLYVDLIQSIQEKSGQAEPALQEQLWDPLQGV</sequence>
<feature type="compositionally biased region" description="Polar residues" evidence="5">
    <location>
        <begin position="416"/>
        <end position="425"/>
    </location>
</feature>
<dbReference type="Pfam" id="PF00784">
    <property type="entry name" value="MyTH4"/>
    <property type="match status" value="1"/>
</dbReference>
<evidence type="ECO:0000313" key="8">
    <source>
        <dbReference type="Proteomes" id="UP000077202"/>
    </source>
</evidence>
<keyword evidence="8" id="KW-1185">Reference proteome</keyword>
<evidence type="ECO:0000313" key="7">
    <source>
        <dbReference type="EMBL" id="OAE22032.1"/>
    </source>
</evidence>
<accession>A0A176VP04</accession>
<organism evidence="7 8">
    <name type="scientific">Marchantia polymorpha subsp. ruderalis</name>
    <dbReference type="NCBI Taxonomy" id="1480154"/>
    <lineage>
        <taxon>Eukaryota</taxon>
        <taxon>Viridiplantae</taxon>
        <taxon>Streptophyta</taxon>
        <taxon>Embryophyta</taxon>
        <taxon>Marchantiophyta</taxon>
        <taxon>Marchantiopsida</taxon>
        <taxon>Marchantiidae</taxon>
        <taxon>Marchantiales</taxon>
        <taxon>Marchantiaceae</taxon>
        <taxon>Marchantia</taxon>
    </lineage>
</organism>
<feature type="compositionally biased region" description="Low complexity" evidence="5">
    <location>
        <begin position="498"/>
        <end position="517"/>
    </location>
</feature>
<feature type="compositionally biased region" description="Basic and acidic residues" evidence="5">
    <location>
        <begin position="620"/>
        <end position="638"/>
    </location>
</feature>
<feature type="compositionally biased region" description="Low complexity" evidence="5">
    <location>
        <begin position="426"/>
        <end position="435"/>
    </location>
</feature>
<name>A0A176VP04_MARPO</name>
<feature type="compositionally biased region" description="Polar residues" evidence="5">
    <location>
        <begin position="95"/>
        <end position="157"/>
    </location>
</feature>
<evidence type="ECO:0000259" key="6">
    <source>
        <dbReference type="PROSITE" id="PS51016"/>
    </source>
</evidence>
<evidence type="ECO:0000256" key="4">
    <source>
        <dbReference type="ARBA" id="ARBA00023203"/>
    </source>
</evidence>
<feature type="compositionally biased region" description="Polar residues" evidence="5">
    <location>
        <begin position="344"/>
        <end position="355"/>
    </location>
</feature>
<dbReference type="CDD" id="cd14473">
    <property type="entry name" value="FERM_B-lobe"/>
    <property type="match status" value="1"/>
</dbReference>
<feature type="compositionally biased region" description="Low complexity" evidence="5">
    <location>
        <begin position="158"/>
        <end position="246"/>
    </location>
</feature>
<feature type="compositionally biased region" description="Polar residues" evidence="5">
    <location>
        <begin position="36"/>
        <end position="47"/>
    </location>
</feature>
<dbReference type="PANTHER" id="PTHR22692">
    <property type="entry name" value="MYOSIN VII, XV"/>
    <property type="match status" value="1"/>
</dbReference>
<reference evidence="7" key="1">
    <citation type="submission" date="2016-03" db="EMBL/GenBank/DDBJ databases">
        <title>Mechanisms controlling the formation of the plant cell surface in tip-growing cells are functionally conserved among land plants.</title>
        <authorList>
            <person name="Honkanen S."/>
            <person name="Jones V.A."/>
            <person name="Morieri G."/>
            <person name="Champion C."/>
            <person name="Hetherington A.J."/>
            <person name="Kelly S."/>
            <person name="Saint-Marcoux D."/>
            <person name="Proust H."/>
            <person name="Prescott H."/>
            <person name="Dolan L."/>
        </authorList>
    </citation>
    <scope>NUCLEOTIDE SEQUENCE [LARGE SCALE GENOMIC DNA]</scope>
    <source>
        <tissue evidence="7">Whole gametophyte</tissue>
    </source>
</reference>
<feature type="compositionally biased region" description="Basic residues" evidence="5">
    <location>
        <begin position="270"/>
        <end position="284"/>
    </location>
</feature>
<dbReference type="InterPro" id="IPR011993">
    <property type="entry name" value="PH-like_dom_sf"/>
</dbReference>
<dbReference type="Proteomes" id="UP000077202">
    <property type="component" value="Unassembled WGS sequence"/>
</dbReference>
<dbReference type="PANTHER" id="PTHR22692:SF33">
    <property type="entry name" value="MYOSIN"/>
    <property type="match status" value="1"/>
</dbReference>
<dbReference type="InterPro" id="IPR002404">
    <property type="entry name" value="IRS_PTB"/>
</dbReference>
<comment type="caution">
    <text evidence="7">The sequence shown here is derived from an EMBL/GenBank/DDBJ whole genome shotgun (WGS) entry which is preliminary data.</text>
</comment>
<dbReference type="PROSITE" id="PS51016">
    <property type="entry name" value="MYTH4"/>
    <property type="match status" value="1"/>
</dbReference>
<protein>
    <recommendedName>
        <fullName evidence="6">MyTH4 domain-containing protein</fullName>
    </recommendedName>
</protein>
<feature type="compositionally biased region" description="Polar residues" evidence="5">
    <location>
        <begin position="639"/>
        <end position="658"/>
    </location>
</feature>
<feature type="compositionally biased region" description="Low complexity" evidence="5">
    <location>
        <begin position="256"/>
        <end position="269"/>
    </location>
</feature>
<dbReference type="EMBL" id="LVLJ01003285">
    <property type="protein sequence ID" value="OAE22032.1"/>
    <property type="molecule type" value="Genomic_DNA"/>
</dbReference>
<evidence type="ECO:0000256" key="1">
    <source>
        <dbReference type="ARBA" id="ARBA00004496"/>
    </source>
</evidence>
<keyword evidence="3" id="KW-0677">Repeat</keyword>
<gene>
    <name evidence="7" type="ORF">AXG93_3719s1110</name>
</gene>
<keyword evidence="2" id="KW-0963">Cytoplasm</keyword>
<feature type="compositionally biased region" description="Polar residues" evidence="5">
    <location>
        <begin position="380"/>
        <end position="391"/>
    </location>
</feature>